<dbReference type="InterPro" id="IPR050109">
    <property type="entry name" value="HTH-type_TetR-like_transc_reg"/>
</dbReference>
<feature type="domain" description="HTH tetR-type" evidence="5">
    <location>
        <begin position="1"/>
        <end position="55"/>
    </location>
</feature>
<sequence>MLEAVIQILDAHGFDGLTTTRVAKRSGFAVGTIYQYFENKQALVDATVSRQLDRIVAYVRNACEDLRACNPDDMVAGLAQAFVTANAERPREVHAIRAVWARLDTEHLLRDTFAHLQSATHRMLETLRCDASWSGPQRDMLSRQLASVLVGATRTLFERPTHEDSVYASQQQFVNIVRELTINVVERLSPGERWDAASTMELET</sequence>
<accession>A0ABU8IKH6</accession>
<evidence type="ECO:0000256" key="3">
    <source>
        <dbReference type="ARBA" id="ARBA00023163"/>
    </source>
</evidence>
<reference evidence="6 7" key="1">
    <citation type="journal article" date="2022" name="Arch. Microbiol.">
        <title>Paraburkholderia bengalensis sp. nov. isolated from roots of Oryza sativa, IR64.</title>
        <authorList>
            <person name="Nag P."/>
            <person name="Mondal N."/>
            <person name="Sarkar J."/>
            <person name="Das S."/>
        </authorList>
    </citation>
    <scope>NUCLEOTIDE SEQUENCE [LARGE SCALE GENOMIC DNA]</scope>
    <source>
        <strain evidence="6 7">IR64_4_BI</strain>
    </source>
</reference>
<evidence type="ECO:0000256" key="4">
    <source>
        <dbReference type="PROSITE-ProRule" id="PRU00335"/>
    </source>
</evidence>
<dbReference type="EMBL" id="JACFYJ010000002">
    <property type="protein sequence ID" value="MEI5996095.1"/>
    <property type="molecule type" value="Genomic_DNA"/>
</dbReference>
<evidence type="ECO:0000256" key="2">
    <source>
        <dbReference type="ARBA" id="ARBA00023125"/>
    </source>
</evidence>
<protein>
    <submittedName>
        <fullName evidence="6">TetR/AcrR family transcriptional regulator</fullName>
    </submittedName>
</protein>
<proteinExistence type="predicted"/>
<evidence type="ECO:0000313" key="7">
    <source>
        <dbReference type="Proteomes" id="UP001386437"/>
    </source>
</evidence>
<dbReference type="InterPro" id="IPR009057">
    <property type="entry name" value="Homeodomain-like_sf"/>
</dbReference>
<evidence type="ECO:0000256" key="1">
    <source>
        <dbReference type="ARBA" id="ARBA00023015"/>
    </source>
</evidence>
<organism evidence="6 7">
    <name type="scientific">Paraburkholderia bengalensis</name>
    <dbReference type="NCBI Taxonomy" id="2747562"/>
    <lineage>
        <taxon>Bacteria</taxon>
        <taxon>Pseudomonadati</taxon>
        <taxon>Pseudomonadota</taxon>
        <taxon>Betaproteobacteria</taxon>
        <taxon>Burkholderiales</taxon>
        <taxon>Burkholderiaceae</taxon>
        <taxon>Paraburkholderia</taxon>
    </lineage>
</organism>
<comment type="caution">
    <text evidence="6">The sequence shown here is derived from an EMBL/GenBank/DDBJ whole genome shotgun (WGS) entry which is preliminary data.</text>
</comment>
<dbReference type="PRINTS" id="PR00455">
    <property type="entry name" value="HTHTETR"/>
</dbReference>
<dbReference type="Gene3D" id="1.10.357.10">
    <property type="entry name" value="Tetracycline Repressor, domain 2"/>
    <property type="match status" value="1"/>
</dbReference>
<keyword evidence="7" id="KW-1185">Reference proteome</keyword>
<evidence type="ECO:0000259" key="5">
    <source>
        <dbReference type="PROSITE" id="PS50977"/>
    </source>
</evidence>
<dbReference type="Pfam" id="PF00440">
    <property type="entry name" value="TetR_N"/>
    <property type="match status" value="1"/>
</dbReference>
<dbReference type="PANTHER" id="PTHR30055:SF234">
    <property type="entry name" value="HTH-TYPE TRANSCRIPTIONAL REGULATOR BETI"/>
    <property type="match status" value="1"/>
</dbReference>
<dbReference type="PROSITE" id="PS50977">
    <property type="entry name" value="HTH_TETR_2"/>
    <property type="match status" value="1"/>
</dbReference>
<name>A0ABU8IKH6_9BURK</name>
<dbReference type="RefSeq" id="WP_336596545.1">
    <property type="nucleotide sequence ID" value="NZ_JACFYJ010000002.1"/>
</dbReference>
<gene>
    <name evidence="6" type="ORF">H3V53_02385</name>
</gene>
<dbReference type="PANTHER" id="PTHR30055">
    <property type="entry name" value="HTH-TYPE TRANSCRIPTIONAL REGULATOR RUTR"/>
    <property type="match status" value="1"/>
</dbReference>
<keyword evidence="2 4" id="KW-0238">DNA-binding</keyword>
<keyword evidence="1" id="KW-0805">Transcription regulation</keyword>
<keyword evidence="3" id="KW-0804">Transcription</keyword>
<dbReference type="Proteomes" id="UP001386437">
    <property type="component" value="Unassembled WGS sequence"/>
</dbReference>
<evidence type="ECO:0000313" key="6">
    <source>
        <dbReference type="EMBL" id="MEI5996095.1"/>
    </source>
</evidence>
<feature type="DNA-binding region" description="H-T-H motif" evidence="4">
    <location>
        <begin position="18"/>
        <end position="37"/>
    </location>
</feature>
<dbReference type="SUPFAM" id="SSF46689">
    <property type="entry name" value="Homeodomain-like"/>
    <property type="match status" value="1"/>
</dbReference>
<dbReference type="InterPro" id="IPR001647">
    <property type="entry name" value="HTH_TetR"/>
</dbReference>